<evidence type="ECO:0000313" key="2">
    <source>
        <dbReference type="EMBL" id="AET70466.1"/>
    </source>
</evidence>
<dbReference type="InterPro" id="IPR044992">
    <property type="entry name" value="ChyE-like"/>
</dbReference>
<organism evidence="2 3">
    <name type="scientific">Desulfosporosinus orientis (strain ATCC 19365 / DSM 765 / NCIMB 8382 / VKM B-1628 / Singapore I)</name>
    <name type="common">Desulfotomaculum orientis</name>
    <dbReference type="NCBI Taxonomy" id="768706"/>
    <lineage>
        <taxon>Bacteria</taxon>
        <taxon>Bacillati</taxon>
        <taxon>Bacillota</taxon>
        <taxon>Clostridia</taxon>
        <taxon>Eubacteriales</taxon>
        <taxon>Desulfitobacteriaceae</taxon>
        <taxon>Desulfosporosinus</taxon>
    </lineage>
</organism>
<reference evidence="3" key="1">
    <citation type="submission" date="2011-11" db="EMBL/GenBank/DDBJ databases">
        <title>Complete sequence of Desulfosporosinus orientis DSM 765.</title>
        <authorList>
            <person name="Lucas S."/>
            <person name="Han J."/>
            <person name="Lapidus A."/>
            <person name="Cheng J.-F."/>
            <person name="Goodwin L."/>
            <person name="Pitluck S."/>
            <person name="Peters L."/>
            <person name="Ovchinnikova G."/>
            <person name="Teshima H."/>
            <person name="Detter J.C."/>
            <person name="Han C."/>
            <person name="Tapia R."/>
            <person name="Land M."/>
            <person name="Hauser L."/>
            <person name="Kyrpides N."/>
            <person name="Ivanova N."/>
            <person name="Pagani I."/>
            <person name="Pester M."/>
            <person name="Spring S."/>
            <person name="Ollivier B."/>
            <person name="Rattei T."/>
            <person name="Klenk H.-P."/>
            <person name="Wagner M."/>
            <person name="Loy A."/>
            <person name="Woyke T."/>
        </authorList>
    </citation>
    <scope>NUCLEOTIDE SEQUENCE [LARGE SCALE GENOMIC DNA]</scope>
    <source>
        <strain evidence="3">ATCC 19365 / DSM 765 / NCIMB 8382 / VKM B-1628</strain>
    </source>
</reference>
<dbReference type="STRING" id="768706.Desor_5074"/>
<dbReference type="HOGENOM" id="CLU_054974_4_1_9"/>
<dbReference type="Pfam" id="PF00117">
    <property type="entry name" value="GATase"/>
    <property type="match status" value="1"/>
</dbReference>
<dbReference type="OrthoDB" id="9813383at2"/>
<dbReference type="AlphaFoldDB" id="G7WJM9"/>
<dbReference type="PATRIC" id="fig|768706.3.peg.5169"/>
<dbReference type="Proteomes" id="UP000006346">
    <property type="component" value="Chromosome"/>
</dbReference>
<name>G7WJM9_DESOD</name>
<evidence type="ECO:0000313" key="3">
    <source>
        <dbReference type="Proteomes" id="UP000006346"/>
    </source>
</evidence>
<dbReference type="PANTHER" id="PTHR42695:SF5">
    <property type="entry name" value="GLUTAMINE AMIDOTRANSFERASE YLR126C-RELATED"/>
    <property type="match status" value="1"/>
</dbReference>
<evidence type="ECO:0000259" key="1">
    <source>
        <dbReference type="Pfam" id="PF00117"/>
    </source>
</evidence>
<accession>G7WJM9</accession>
<gene>
    <name evidence="2" type="ordered locus">Desor_5074</name>
</gene>
<dbReference type="Gene3D" id="3.40.50.880">
    <property type="match status" value="1"/>
</dbReference>
<dbReference type="RefSeq" id="WP_014187270.1">
    <property type="nucleotide sequence ID" value="NC_016584.1"/>
</dbReference>
<dbReference type="InterPro" id="IPR017926">
    <property type="entry name" value="GATASE"/>
</dbReference>
<dbReference type="SUPFAM" id="SSF52317">
    <property type="entry name" value="Class I glutamine amidotransferase-like"/>
    <property type="match status" value="1"/>
</dbReference>
<dbReference type="EMBL" id="CP003108">
    <property type="protein sequence ID" value="AET70466.1"/>
    <property type="molecule type" value="Genomic_DNA"/>
</dbReference>
<dbReference type="PROSITE" id="PS51273">
    <property type="entry name" value="GATASE_TYPE_1"/>
    <property type="match status" value="1"/>
</dbReference>
<sequence length="238" mass="26693">MKKLLIIKTGTTFPSILKDHGDFEDFIINRIGTIPYSSYCIWSVYKHEPPPDLVDIAGIIITGSHAMVSDFEDWNVRLSDWLRENLHMAIPTLGICYGHQLLCQALGGQVTYHPQGKEIGTVQIQQTEAGKNDPLFSVLPSTFLGHVTHAQTILNLPPGAHILANNDFEEHHAFALHDTIWGVQFHPEFDAAITQAYIKEQESSLISEGYAVESIKNSVTDHSFGRLLFQRFLEISNL</sequence>
<reference evidence="2 3" key="2">
    <citation type="journal article" date="2012" name="J. Bacteriol.">
        <title>Complete genome sequences of Desulfosporosinus orientis DSM765T, Desulfosporosinus youngiae DSM17734T, Desulfosporosinus meridiei DSM13257T, and Desulfosporosinus acidiphilus DSM22704T.</title>
        <authorList>
            <person name="Pester M."/>
            <person name="Brambilla E."/>
            <person name="Alazard D."/>
            <person name="Rattei T."/>
            <person name="Weinmaier T."/>
            <person name="Han J."/>
            <person name="Lucas S."/>
            <person name="Lapidus A."/>
            <person name="Cheng J.F."/>
            <person name="Goodwin L."/>
            <person name="Pitluck S."/>
            <person name="Peters L."/>
            <person name="Ovchinnikova G."/>
            <person name="Teshima H."/>
            <person name="Detter J.C."/>
            <person name="Han C.S."/>
            <person name="Tapia R."/>
            <person name="Land M.L."/>
            <person name="Hauser L."/>
            <person name="Kyrpides N.C."/>
            <person name="Ivanova N.N."/>
            <person name="Pagani I."/>
            <person name="Huntmann M."/>
            <person name="Wei C.L."/>
            <person name="Davenport K.W."/>
            <person name="Daligault H."/>
            <person name="Chain P.S."/>
            <person name="Chen A."/>
            <person name="Mavromatis K."/>
            <person name="Markowitz V."/>
            <person name="Szeto E."/>
            <person name="Mikhailova N."/>
            <person name="Pati A."/>
            <person name="Wagner M."/>
            <person name="Woyke T."/>
            <person name="Ollivier B."/>
            <person name="Klenk H.P."/>
            <person name="Spring S."/>
            <person name="Loy A."/>
        </authorList>
    </citation>
    <scope>NUCLEOTIDE SEQUENCE [LARGE SCALE GENOMIC DNA]</scope>
    <source>
        <strain evidence="3">ATCC 19365 / DSM 765 / NCIMB 8382 / VKM B-1628</strain>
    </source>
</reference>
<feature type="domain" description="Glutamine amidotransferase" evidence="1">
    <location>
        <begin position="27"/>
        <end position="192"/>
    </location>
</feature>
<dbReference type="PANTHER" id="PTHR42695">
    <property type="entry name" value="GLUTAMINE AMIDOTRANSFERASE YLR126C-RELATED"/>
    <property type="match status" value="1"/>
</dbReference>
<keyword evidence="3" id="KW-1185">Reference proteome</keyword>
<protein>
    <submittedName>
        <fullName evidence="2">GMP synthase family protein</fullName>
    </submittedName>
</protein>
<dbReference type="InterPro" id="IPR029062">
    <property type="entry name" value="Class_I_gatase-like"/>
</dbReference>
<dbReference type="KEGG" id="dor:Desor_5074"/>
<dbReference type="NCBIfam" id="NF006562">
    <property type="entry name" value="PRK09065.1"/>
    <property type="match status" value="1"/>
</dbReference>
<dbReference type="GO" id="GO:0005829">
    <property type="term" value="C:cytosol"/>
    <property type="evidence" value="ECO:0007669"/>
    <property type="project" value="TreeGrafter"/>
</dbReference>
<proteinExistence type="predicted"/>
<dbReference type="CDD" id="cd01741">
    <property type="entry name" value="GATase1_1"/>
    <property type="match status" value="1"/>
</dbReference>
<dbReference type="eggNOG" id="COG0518">
    <property type="taxonomic scope" value="Bacteria"/>
</dbReference>